<evidence type="ECO:0000313" key="1">
    <source>
        <dbReference type="EMBL" id="UOQ66417.1"/>
    </source>
</evidence>
<dbReference type="RefSeq" id="WP_245120504.1">
    <property type="nucleotide sequence ID" value="NZ_CP095061.1"/>
</dbReference>
<dbReference type="CDD" id="cd02440">
    <property type="entry name" value="AdoMet_MTases"/>
    <property type="match status" value="1"/>
</dbReference>
<protein>
    <submittedName>
        <fullName evidence="1">Class I SAM-dependent methyltransferase</fullName>
    </submittedName>
</protein>
<dbReference type="SUPFAM" id="SSF53335">
    <property type="entry name" value="S-adenosyl-L-methionine-dependent methyltransferases"/>
    <property type="match status" value="1"/>
</dbReference>
<dbReference type="InterPro" id="IPR029063">
    <property type="entry name" value="SAM-dependent_MTases_sf"/>
</dbReference>
<accession>A0ABY4G675</accession>
<keyword evidence="1" id="KW-0489">Methyltransferase</keyword>
<gene>
    <name evidence="1" type="ORF">MUN86_00330</name>
</gene>
<dbReference type="Proteomes" id="UP000830401">
    <property type="component" value="Chromosome"/>
</dbReference>
<dbReference type="Gene3D" id="3.40.50.150">
    <property type="entry name" value="Vaccinia Virus protein VP39"/>
    <property type="match status" value="1"/>
</dbReference>
<keyword evidence="2" id="KW-1185">Reference proteome</keyword>
<organism evidence="1 2">
    <name type="scientific">Hymenobacter volaticus</name>
    <dbReference type="NCBI Taxonomy" id="2932254"/>
    <lineage>
        <taxon>Bacteria</taxon>
        <taxon>Pseudomonadati</taxon>
        <taxon>Bacteroidota</taxon>
        <taxon>Cytophagia</taxon>
        <taxon>Cytophagales</taxon>
        <taxon>Hymenobacteraceae</taxon>
        <taxon>Hymenobacter</taxon>
    </lineage>
</organism>
<sequence>MSLKATLPADFVVERGQTQKDVNYTILANLASRFPKDATIQALDLPCGNLEFLTYLRKLFPSANLWGADLFPPKTKSQDVSFVEMDLTKDFTLPDQQQFDLITSISGVMMFSNTLSFIRNCASRLKPGGTFIVTNDNSATVIDRIAYLLFGRYRMFRPIYDDTEELTENVPVQELCRLLRKQGVEIEKIEYTSSYSKDLVYLPVALLVYPIQMLYLSRLKTSLPQSLKQQMYPFKHLFCKHYIITGRKVA</sequence>
<dbReference type="GO" id="GO:0032259">
    <property type="term" value="P:methylation"/>
    <property type="evidence" value="ECO:0007669"/>
    <property type="project" value="UniProtKB-KW"/>
</dbReference>
<evidence type="ECO:0000313" key="2">
    <source>
        <dbReference type="Proteomes" id="UP000830401"/>
    </source>
</evidence>
<proteinExistence type="predicted"/>
<keyword evidence="1" id="KW-0808">Transferase</keyword>
<dbReference type="Pfam" id="PF13489">
    <property type="entry name" value="Methyltransf_23"/>
    <property type="match status" value="1"/>
</dbReference>
<reference evidence="1" key="1">
    <citation type="submission" date="2022-04" db="EMBL/GenBank/DDBJ databases">
        <title>Hymenobacter sp. isolated from the air.</title>
        <authorList>
            <person name="Won M."/>
            <person name="Lee C.-M."/>
            <person name="Woen H.-Y."/>
            <person name="Kwon S.-W."/>
        </authorList>
    </citation>
    <scope>NUCLEOTIDE SEQUENCE</scope>
    <source>
        <strain evidence="1">5420S-77</strain>
    </source>
</reference>
<name>A0ABY4G675_9BACT</name>
<dbReference type="GO" id="GO:0008168">
    <property type="term" value="F:methyltransferase activity"/>
    <property type="evidence" value="ECO:0007669"/>
    <property type="project" value="UniProtKB-KW"/>
</dbReference>
<dbReference type="EMBL" id="CP095061">
    <property type="protein sequence ID" value="UOQ66417.1"/>
    <property type="molecule type" value="Genomic_DNA"/>
</dbReference>